<gene>
    <name evidence="2" type="ORF">Enr17x_15620</name>
</gene>
<sequence>MAKKSTKGPFKVKYQILGRKPETRNVIIPEPKSDQAEQDEAIKKVLAGEYKVPVPAVKILPQPTPAKPIEFEGTDTAEGENKKGPMTVDKVRALKRPELIEFAAVNEFDLGEDPATLSEEDLRDIVAMMFEDRQKGLEAEK</sequence>
<evidence type="ECO:0000313" key="2">
    <source>
        <dbReference type="EMBL" id="QDV49542.1"/>
    </source>
</evidence>
<dbReference type="KEGG" id="gfm:Enr17x_15620"/>
<dbReference type="RefSeq" id="WP_145307380.1">
    <property type="nucleotide sequence ID" value="NZ_CP037452.1"/>
</dbReference>
<evidence type="ECO:0000256" key="1">
    <source>
        <dbReference type="SAM" id="MobiDB-lite"/>
    </source>
</evidence>
<organism evidence="2 3">
    <name type="scientific">Gimesia fumaroli</name>
    <dbReference type="NCBI Taxonomy" id="2527976"/>
    <lineage>
        <taxon>Bacteria</taxon>
        <taxon>Pseudomonadati</taxon>
        <taxon>Planctomycetota</taxon>
        <taxon>Planctomycetia</taxon>
        <taxon>Planctomycetales</taxon>
        <taxon>Planctomycetaceae</taxon>
        <taxon>Gimesia</taxon>
    </lineage>
</organism>
<keyword evidence="3" id="KW-1185">Reference proteome</keyword>
<accession>A0A518I965</accession>
<dbReference type="EMBL" id="CP037452">
    <property type="protein sequence ID" value="QDV49542.1"/>
    <property type="molecule type" value="Genomic_DNA"/>
</dbReference>
<proteinExistence type="predicted"/>
<evidence type="ECO:0000313" key="3">
    <source>
        <dbReference type="Proteomes" id="UP000318313"/>
    </source>
</evidence>
<feature type="region of interest" description="Disordered" evidence="1">
    <location>
        <begin position="61"/>
        <end position="85"/>
    </location>
</feature>
<reference evidence="2 3" key="1">
    <citation type="submission" date="2019-03" db="EMBL/GenBank/DDBJ databases">
        <title>Deep-cultivation of Planctomycetes and their phenomic and genomic characterization uncovers novel biology.</title>
        <authorList>
            <person name="Wiegand S."/>
            <person name="Jogler M."/>
            <person name="Boedeker C."/>
            <person name="Pinto D."/>
            <person name="Vollmers J."/>
            <person name="Rivas-Marin E."/>
            <person name="Kohn T."/>
            <person name="Peeters S.H."/>
            <person name="Heuer A."/>
            <person name="Rast P."/>
            <person name="Oberbeckmann S."/>
            <person name="Bunk B."/>
            <person name="Jeske O."/>
            <person name="Meyerdierks A."/>
            <person name="Storesund J.E."/>
            <person name="Kallscheuer N."/>
            <person name="Luecker S."/>
            <person name="Lage O.M."/>
            <person name="Pohl T."/>
            <person name="Merkel B.J."/>
            <person name="Hornburger P."/>
            <person name="Mueller R.-W."/>
            <person name="Bruemmer F."/>
            <person name="Labrenz M."/>
            <person name="Spormann A.M."/>
            <person name="Op den Camp H."/>
            <person name="Overmann J."/>
            <person name="Amann R."/>
            <person name="Jetten M.S.M."/>
            <person name="Mascher T."/>
            <person name="Medema M.H."/>
            <person name="Devos D.P."/>
            <person name="Kaster A.-K."/>
            <person name="Ovreas L."/>
            <person name="Rohde M."/>
            <person name="Galperin M.Y."/>
            <person name="Jogler C."/>
        </authorList>
    </citation>
    <scope>NUCLEOTIDE SEQUENCE [LARGE SCALE GENOMIC DNA]</scope>
    <source>
        <strain evidence="2 3">Enr17</strain>
    </source>
</reference>
<name>A0A518I965_9PLAN</name>
<protein>
    <submittedName>
        <fullName evidence="2">Uncharacterized protein</fullName>
    </submittedName>
</protein>
<dbReference type="AlphaFoldDB" id="A0A518I965"/>
<dbReference type="Proteomes" id="UP000318313">
    <property type="component" value="Chromosome"/>
</dbReference>